<evidence type="ECO:0000313" key="4">
    <source>
        <dbReference type="Proteomes" id="UP000002058"/>
    </source>
</evidence>
<evidence type="ECO:0000256" key="1">
    <source>
        <dbReference type="SAM" id="MobiDB-lite"/>
    </source>
</evidence>
<evidence type="ECO:0000313" key="3">
    <source>
        <dbReference type="EMBL" id="EEP75539.1"/>
    </source>
</evidence>
<keyword evidence="4" id="KW-1185">Reference proteome</keyword>
<dbReference type="RefSeq" id="XP_002540872.1">
    <property type="nucleotide sequence ID" value="XM_002540826.1"/>
</dbReference>
<dbReference type="EMBL" id="CH476615">
    <property type="protein sequence ID" value="EEP75539.1"/>
    <property type="molecule type" value="Genomic_DNA"/>
</dbReference>
<gene>
    <name evidence="3" type="ORF">UREG_00385</name>
</gene>
<dbReference type="OrthoDB" id="3944408at2759"/>
<sequence>MPSKLQLDVNLWFLYLCLQKSDYKTIDFHAVGEAANINPPAARMRFTRLKKTIENGALNSPAGTLFPGGTEGTARLSSSSSRGKGKAQSSAAKSVKTLEKGKLSSKAKSNIPTSRVGYLHPKIAEPVVKVEIDDDLSCYSMGVGNNMNGIGEGDDEEDIPLAIRRRSMLARKRHAESNFRFQDDKRRKVGSGDENSALAIHTGFPISTGFGGTFNSDMEIVGVGPAGHSDGLDWVVPHYVPQPQNGYQISSDAANQPVLPQFNTASTDLPLRAWQDVINPFNSSQAPTENFQGNNWAQAIVPSQAAPSHISTSSHVEISPSDTISLSSTSSIDSPVIKPTVPKIAPLPQIDTFCTRYPGFQPAADDKWSWRQYQLPHIVITDMDPHSPRNRLSPHSSIAIGKTEKSVNNALFGSASAAFGRMPTMGGAQSHSNKENDVKRYLEVPWVPAEENPKGQNKTEFSKEPIVIE</sequence>
<feature type="domain" description="Myb-like DNA-binding" evidence="2">
    <location>
        <begin position="8"/>
        <end position="54"/>
    </location>
</feature>
<dbReference type="InterPro" id="IPR054505">
    <property type="entry name" value="Myb_DNA-bind_8"/>
</dbReference>
<feature type="region of interest" description="Disordered" evidence="1">
    <location>
        <begin position="449"/>
        <end position="469"/>
    </location>
</feature>
<evidence type="ECO:0000259" key="2">
    <source>
        <dbReference type="Pfam" id="PF22980"/>
    </source>
</evidence>
<dbReference type="VEuPathDB" id="FungiDB:UREG_00385"/>
<dbReference type="Pfam" id="PF22980">
    <property type="entry name" value="Myb_DNA-bind_8"/>
    <property type="match status" value="1"/>
</dbReference>
<feature type="region of interest" description="Disordered" evidence="1">
    <location>
        <begin position="60"/>
        <end position="108"/>
    </location>
</feature>
<dbReference type="AlphaFoldDB" id="C4JDF9"/>
<organism evidence="3 4">
    <name type="scientific">Uncinocarpus reesii (strain UAMH 1704)</name>
    <dbReference type="NCBI Taxonomy" id="336963"/>
    <lineage>
        <taxon>Eukaryota</taxon>
        <taxon>Fungi</taxon>
        <taxon>Dikarya</taxon>
        <taxon>Ascomycota</taxon>
        <taxon>Pezizomycotina</taxon>
        <taxon>Eurotiomycetes</taxon>
        <taxon>Eurotiomycetidae</taxon>
        <taxon>Onygenales</taxon>
        <taxon>Onygenaceae</taxon>
        <taxon>Uncinocarpus</taxon>
    </lineage>
</organism>
<protein>
    <recommendedName>
        <fullName evidence="2">Myb-like DNA-binding domain-containing protein</fullName>
    </recommendedName>
</protein>
<dbReference type="HOGENOM" id="CLU_707818_0_0_1"/>
<accession>C4JDF9</accession>
<dbReference type="Proteomes" id="UP000002058">
    <property type="component" value="Unassembled WGS sequence"/>
</dbReference>
<dbReference type="eggNOG" id="ENOG502SX3M">
    <property type="taxonomic scope" value="Eukaryota"/>
</dbReference>
<name>C4JDF9_UNCRE</name>
<dbReference type="OMA" id="ITDTDPY"/>
<proteinExistence type="predicted"/>
<dbReference type="InParanoid" id="C4JDF9"/>
<dbReference type="KEGG" id="ure:UREG_00385"/>
<feature type="compositionally biased region" description="Low complexity" evidence="1">
    <location>
        <begin position="77"/>
        <end position="94"/>
    </location>
</feature>
<reference evidence="4" key="1">
    <citation type="journal article" date="2009" name="Genome Res.">
        <title>Comparative genomic analyses of the human fungal pathogens Coccidioides and their relatives.</title>
        <authorList>
            <person name="Sharpton T.J."/>
            <person name="Stajich J.E."/>
            <person name="Rounsley S.D."/>
            <person name="Gardner M.J."/>
            <person name="Wortman J.R."/>
            <person name="Jordar V.S."/>
            <person name="Maiti R."/>
            <person name="Kodira C.D."/>
            <person name="Neafsey D.E."/>
            <person name="Zeng Q."/>
            <person name="Hung C.-Y."/>
            <person name="McMahan C."/>
            <person name="Muszewska A."/>
            <person name="Grynberg M."/>
            <person name="Mandel M.A."/>
            <person name="Kellner E.M."/>
            <person name="Barker B.M."/>
            <person name="Galgiani J.N."/>
            <person name="Orbach M.J."/>
            <person name="Kirkland T.N."/>
            <person name="Cole G.T."/>
            <person name="Henn M.R."/>
            <person name="Birren B.W."/>
            <person name="Taylor J.W."/>
        </authorList>
    </citation>
    <scope>NUCLEOTIDE SEQUENCE [LARGE SCALE GENOMIC DNA]</scope>
    <source>
        <strain evidence="4">UAMH 1704</strain>
    </source>
</reference>
<dbReference type="GeneID" id="8444468"/>